<gene>
    <name evidence="2" type="ordered locus">FCOL_12205</name>
</gene>
<accession>G8X909</accession>
<evidence type="ECO:0000313" key="2">
    <source>
        <dbReference type="EMBL" id="AEW87242.1"/>
    </source>
</evidence>
<reference evidence="2 3" key="1">
    <citation type="journal article" date="2012" name="J. Bacteriol.">
        <title>Genome Sequence of the Fish Pathogen Flavobacterium columnare ATCC 49512.</title>
        <authorList>
            <person name="Tekedar H.C."/>
            <person name="Karsi A."/>
            <person name="Gillaspy A.F."/>
            <person name="Dyer D.W."/>
            <person name="Benton N.R."/>
            <person name="Zaitshik J."/>
            <person name="Vamenta S."/>
            <person name="Banes M.M."/>
            <person name="Gulsoy N."/>
            <person name="Aboko-Cole M."/>
            <person name="Waldbieser G.C."/>
            <person name="Lawrence M.L."/>
        </authorList>
    </citation>
    <scope>NUCLEOTIDE SEQUENCE [LARGE SCALE GENOMIC DNA]</scope>
    <source>
        <strain evidence="3">ATCC 49512 / CIP 103533 / TG 44/87</strain>
    </source>
</reference>
<evidence type="ECO:0000313" key="3">
    <source>
        <dbReference type="Proteomes" id="UP000005638"/>
    </source>
</evidence>
<protein>
    <submittedName>
        <fullName evidence="2">Uncharacterized protein</fullName>
    </submittedName>
</protein>
<name>G8X909_FLACA</name>
<keyword evidence="1" id="KW-0812">Transmembrane</keyword>
<dbReference type="KEGG" id="fco:FCOL_12205"/>
<dbReference type="HOGENOM" id="CLU_071048_0_0_10"/>
<keyword evidence="1" id="KW-1133">Transmembrane helix</keyword>
<keyword evidence="3" id="KW-1185">Reference proteome</keyword>
<dbReference type="Proteomes" id="UP000005638">
    <property type="component" value="Chromosome"/>
</dbReference>
<organism evidence="2 3">
    <name type="scientific">Flavobacterium columnare (strain ATCC 49512 / CIP 103533 / TG 44/87)</name>
    <dbReference type="NCBI Taxonomy" id="1041826"/>
    <lineage>
        <taxon>Bacteria</taxon>
        <taxon>Pseudomonadati</taxon>
        <taxon>Bacteroidota</taxon>
        <taxon>Flavobacteriia</taxon>
        <taxon>Flavobacteriales</taxon>
        <taxon>Flavobacteriaceae</taxon>
        <taxon>Flavobacterium</taxon>
    </lineage>
</organism>
<dbReference type="AlphaFoldDB" id="G8X909"/>
<sequence length="325" mass="37787">MGLKELKKKNTWFLKKEKQKVLIKNSISMIKKYLIIFLMMSTLTCSQKKNNDNTNINKTMNKSVNTIIDSFKEKPYYHIKVKSSGVNFDIRINDLPIFRFFGESGGTNIEYPINTGILETGEQILTIKILPIKGKKMIAPENTFTLEINKKSDAWTFDNKREIILIIPKMEVPKEGIPYWEFKTKFNAEVPYQLSGWKNSKKLDQLPNIDKTIKDAYNKIKEAIEQKNNTNFALLTKRKTLEEAISLYEKQEKSLNGFQEEKETILPFTKCIIKFYGDGRLVRLEDEDGESCLKGETKENGKSVIYNYPILFHIPQNSNDLEIIR</sequence>
<evidence type="ECO:0000256" key="1">
    <source>
        <dbReference type="SAM" id="Phobius"/>
    </source>
</evidence>
<dbReference type="eggNOG" id="ENOG5030GKY">
    <property type="taxonomic scope" value="Bacteria"/>
</dbReference>
<keyword evidence="1" id="KW-0472">Membrane</keyword>
<dbReference type="EMBL" id="CP003222">
    <property type="protein sequence ID" value="AEW87242.1"/>
    <property type="molecule type" value="Genomic_DNA"/>
</dbReference>
<dbReference type="STRING" id="1041826.FCOL_12205"/>
<proteinExistence type="predicted"/>
<feature type="transmembrane region" description="Helical" evidence="1">
    <location>
        <begin position="21"/>
        <end position="40"/>
    </location>
</feature>